<dbReference type="GO" id="GO:0000160">
    <property type="term" value="P:phosphorelay signal transduction system"/>
    <property type="evidence" value="ECO:0007669"/>
    <property type="project" value="InterPro"/>
</dbReference>
<dbReference type="GO" id="GO:0003677">
    <property type="term" value="F:DNA binding"/>
    <property type="evidence" value="ECO:0007669"/>
    <property type="project" value="UniProtKB-KW"/>
</dbReference>
<keyword evidence="5" id="KW-1185">Reference proteome</keyword>
<gene>
    <name evidence="4" type="ORF">SAMN04488564_10230</name>
</gene>
<dbReference type="InterPro" id="IPR039420">
    <property type="entry name" value="WalR-like"/>
</dbReference>
<dbReference type="EMBL" id="FOYL01000002">
    <property type="protein sequence ID" value="SFR01998.1"/>
    <property type="molecule type" value="Genomic_DNA"/>
</dbReference>
<accession>A0A1I6D9B5</accession>
<sequence>MTGTPDQLRVLVADGSSFFRDTLQEVLRAADDIDVVGIAGSADDAIRLAEQRRPAVAVVDVHLPGDGLHAIRRIHHKTPAVKVVALCGFIDALSETELRELGVVEYVIKGVPNRKILAAIRRAAEEGATL</sequence>
<dbReference type="InterPro" id="IPR058245">
    <property type="entry name" value="NreC/VraR/RcsB-like_REC"/>
</dbReference>
<dbReference type="RefSeq" id="WP_093588645.1">
    <property type="nucleotide sequence ID" value="NZ_FOYL01000002.1"/>
</dbReference>
<dbReference type="AlphaFoldDB" id="A0A1I6D9B5"/>
<feature type="modified residue" description="4-aspartylphosphate" evidence="2">
    <location>
        <position position="60"/>
    </location>
</feature>
<dbReference type="OrthoDB" id="3690544at2"/>
<dbReference type="InterPro" id="IPR011006">
    <property type="entry name" value="CheY-like_superfamily"/>
</dbReference>
<evidence type="ECO:0000256" key="2">
    <source>
        <dbReference type="PROSITE-ProRule" id="PRU00169"/>
    </source>
</evidence>
<dbReference type="Proteomes" id="UP000198583">
    <property type="component" value="Unassembled WGS sequence"/>
</dbReference>
<dbReference type="Gene3D" id="3.40.50.2300">
    <property type="match status" value="1"/>
</dbReference>
<keyword evidence="2" id="KW-0597">Phosphoprotein</keyword>
<keyword evidence="1" id="KW-0238">DNA-binding</keyword>
<organism evidence="4 5">
    <name type="scientific">Lentzea waywayandensis</name>
    <dbReference type="NCBI Taxonomy" id="84724"/>
    <lineage>
        <taxon>Bacteria</taxon>
        <taxon>Bacillati</taxon>
        <taxon>Actinomycetota</taxon>
        <taxon>Actinomycetes</taxon>
        <taxon>Pseudonocardiales</taxon>
        <taxon>Pseudonocardiaceae</taxon>
        <taxon>Lentzea</taxon>
    </lineage>
</organism>
<evidence type="ECO:0000256" key="1">
    <source>
        <dbReference type="ARBA" id="ARBA00023125"/>
    </source>
</evidence>
<proteinExistence type="predicted"/>
<name>A0A1I6D9B5_9PSEU</name>
<evidence type="ECO:0000259" key="3">
    <source>
        <dbReference type="PROSITE" id="PS50110"/>
    </source>
</evidence>
<evidence type="ECO:0000313" key="4">
    <source>
        <dbReference type="EMBL" id="SFR01998.1"/>
    </source>
</evidence>
<dbReference type="InterPro" id="IPR001789">
    <property type="entry name" value="Sig_transdc_resp-reg_receiver"/>
</dbReference>
<dbReference type="SUPFAM" id="SSF52172">
    <property type="entry name" value="CheY-like"/>
    <property type="match status" value="1"/>
</dbReference>
<dbReference type="PANTHER" id="PTHR43214">
    <property type="entry name" value="TWO-COMPONENT RESPONSE REGULATOR"/>
    <property type="match status" value="1"/>
</dbReference>
<protein>
    <submittedName>
        <fullName evidence="4">Response regulator receiver domain-containing protein</fullName>
    </submittedName>
</protein>
<reference evidence="5" key="1">
    <citation type="submission" date="2016-10" db="EMBL/GenBank/DDBJ databases">
        <authorList>
            <person name="Varghese N."/>
            <person name="Submissions S."/>
        </authorList>
    </citation>
    <scope>NUCLEOTIDE SEQUENCE [LARGE SCALE GENOMIC DNA]</scope>
    <source>
        <strain evidence="5">DSM 44232</strain>
    </source>
</reference>
<dbReference type="Pfam" id="PF00072">
    <property type="entry name" value="Response_reg"/>
    <property type="match status" value="1"/>
</dbReference>
<feature type="domain" description="Response regulatory" evidence="3">
    <location>
        <begin position="9"/>
        <end position="124"/>
    </location>
</feature>
<dbReference type="STRING" id="84724.SAMN04488564_10230"/>
<evidence type="ECO:0000313" key="5">
    <source>
        <dbReference type="Proteomes" id="UP000198583"/>
    </source>
</evidence>
<dbReference type="CDD" id="cd17535">
    <property type="entry name" value="REC_NarL-like"/>
    <property type="match status" value="1"/>
</dbReference>
<dbReference type="PROSITE" id="PS50110">
    <property type="entry name" value="RESPONSE_REGULATORY"/>
    <property type="match status" value="1"/>
</dbReference>
<dbReference type="SMART" id="SM00448">
    <property type="entry name" value="REC"/>
    <property type="match status" value="1"/>
</dbReference>